<evidence type="ECO:0000313" key="9">
    <source>
        <dbReference type="Proteomes" id="UP000242146"/>
    </source>
</evidence>
<name>A0A1X2GVV2_9FUNG</name>
<dbReference type="CDD" id="cd00174">
    <property type="entry name" value="SH3"/>
    <property type="match status" value="2"/>
</dbReference>
<feature type="compositionally biased region" description="Polar residues" evidence="6">
    <location>
        <begin position="406"/>
        <end position="415"/>
    </location>
</feature>
<feature type="domain" description="SH3" evidence="7">
    <location>
        <begin position="65"/>
        <end position="125"/>
    </location>
</feature>
<organism evidence="8 9">
    <name type="scientific">Hesseltinella vesiculosa</name>
    <dbReference type="NCBI Taxonomy" id="101127"/>
    <lineage>
        <taxon>Eukaryota</taxon>
        <taxon>Fungi</taxon>
        <taxon>Fungi incertae sedis</taxon>
        <taxon>Mucoromycota</taxon>
        <taxon>Mucoromycotina</taxon>
        <taxon>Mucoromycetes</taxon>
        <taxon>Mucorales</taxon>
        <taxon>Cunninghamellaceae</taxon>
        <taxon>Hesseltinella</taxon>
    </lineage>
</organism>
<evidence type="ECO:0000256" key="2">
    <source>
        <dbReference type="ARBA" id="ARBA00022443"/>
    </source>
</evidence>
<feature type="region of interest" description="Disordered" evidence="6">
    <location>
        <begin position="264"/>
        <end position="421"/>
    </location>
</feature>
<feature type="compositionally biased region" description="Low complexity" evidence="6">
    <location>
        <begin position="342"/>
        <end position="354"/>
    </location>
</feature>
<protein>
    <recommendedName>
        <fullName evidence="7">SH3 domain-containing protein</fullName>
    </recommendedName>
</protein>
<dbReference type="PROSITE" id="PS50002">
    <property type="entry name" value="SH3"/>
    <property type="match status" value="3"/>
</dbReference>
<dbReference type="SUPFAM" id="SSF50044">
    <property type="entry name" value="SH3-domain"/>
    <property type="match status" value="3"/>
</dbReference>
<keyword evidence="4" id="KW-0472">Membrane</keyword>
<dbReference type="InterPro" id="IPR001452">
    <property type="entry name" value="SH3_domain"/>
</dbReference>
<dbReference type="Pfam" id="PF00018">
    <property type="entry name" value="SH3_1"/>
    <property type="match status" value="2"/>
</dbReference>
<dbReference type="PRINTS" id="PR00452">
    <property type="entry name" value="SH3DOMAIN"/>
</dbReference>
<feature type="domain" description="SH3" evidence="7">
    <location>
        <begin position="1"/>
        <end position="59"/>
    </location>
</feature>
<keyword evidence="2 5" id="KW-0728">SH3 domain</keyword>
<feature type="domain" description="SH3" evidence="7">
    <location>
        <begin position="191"/>
        <end position="252"/>
    </location>
</feature>
<dbReference type="AlphaFoldDB" id="A0A1X2GVV2"/>
<keyword evidence="3" id="KW-0175">Coiled coil</keyword>
<dbReference type="SMART" id="SM00326">
    <property type="entry name" value="SH3"/>
    <property type="match status" value="3"/>
</dbReference>
<proteinExistence type="predicted"/>
<dbReference type="Gene3D" id="2.30.30.40">
    <property type="entry name" value="SH3 Domains"/>
    <property type="match status" value="3"/>
</dbReference>
<reference evidence="8 9" key="1">
    <citation type="submission" date="2016-07" db="EMBL/GenBank/DDBJ databases">
        <title>Pervasive Adenine N6-methylation of Active Genes in Fungi.</title>
        <authorList>
            <consortium name="DOE Joint Genome Institute"/>
            <person name="Mondo S.J."/>
            <person name="Dannebaum R.O."/>
            <person name="Kuo R.C."/>
            <person name="Labutti K."/>
            <person name="Haridas S."/>
            <person name="Kuo A."/>
            <person name="Salamov A."/>
            <person name="Ahrendt S.R."/>
            <person name="Lipzen A."/>
            <person name="Sullivan W."/>
            <person name="Andreopoulos W.B."/>
            <person name="Clum A."/>
            <person name="Lindquist E."/>
            <person name="Daum C."/>
            <person name="Ramamoorthy G.K."/>
            <person name="Gryganskyi A."/>
            <person name="Culley D."/>
            <person name="Magnuson J.K."/>
            <person name="James T.Y."/>
            <person name="O'Malley M.A."/>
            <person name="Stajich J.E."/>
            <person name="Spatafora J.W."/>
            <person name="Visel A."/>
            <person name="Grigoriev I.V."/>
        </authorList>
    </citation>
    <scope>NUCLEOTIDE SEQUENCE [LARGE SCALE GENOMIC DNA]</scope>
    <source>
        <strain evidence="8 9">NRRL 3301</strain>
    </source>
</reference>
<dbReference type="STRING" id="101127.A0A1X2GVV2"/>
<keyword evidence="9" id="KW-1185">Reference proteome</keyword>
<comment type="subcellular location">
    <subcellularLocation>
        <location evidence="1">Membrane</location>
        <topology evidence="1">Peripheral membrane protein</topology>
    </subcellularLocation>
</comment>
<feature type="compositionally biased region" description="Pro residues" evidence="6">
    <location>
        <begin position="395"/>
        <end position="405"/>
    </location>
</feature>
<evidence type="ECO:0000259" key="7">
    <source>
        <dbReference type="PROSITE" id="PS50002"/>
    </source>
</evidence>
<evidence type="ECO:0000256" key="4">
    <source>
        <dbReference type="ARBA" id="ARBA00023136"/>
    </source>
</evidence>
<dbReference type="EMBL" id="MCGT01000002">
    <property type="protein sequence ID" value="ORX62162.1"/>
    <property type="molecule type" value="Genomic_DNA"/>
</dbReference>
<dbReference type="Pfam" id="PF07653">
    <property type="entry name" value="SH3_2"/>
    <property type="match status" value="1"/>
</dbReference>
<dbReference type="OrthoDB" id="5340910at2759"/>
<sequence>MLDYKVLYDYDAQGADEVSVKQGDDVHVVQKDNADWWTIQTSDNQQGLAPSNYLEKLEGNGGPSDGPVLARVIQEYEAQDSQQISLWKNGIVTVLEQNIGDGWWKGDLNGKTGLFPLTHVKVIEAKEEPVEEDKTKRQSFKLAAYGVKQGGIGSILSGGILRKKTAPKKEESPAPQPEASKSPEVKSTPSPSEQHAIVLNAYTPQNDDELTLLAGAYITITDKMDDSGWWKGCNEKNEEGVFPSNFVQLIPSSAMAPIRPQRARPPTIKTDAVPPPSAASSVSPTSVASPTSMAKPPPVPVSTRPTSLKSAPLRRPPTNPEVQSTPLVAPPRPITSPPVPVTSPSVPSRPSLSLHSDPISPPARPHKRTPSIPMTSPDLPPPTNTSQEHHHPTRPSRPIPVPGPTSSPSAASHVSPTHEMAKPPKVIGYHVARTGNNPSRSLPHVSILVSTPNHSHWQDPHRCQPHLLGPPASTNQLHPALQNDPCLLCPPVSRRKKKSPQLPLLLPHLPALRLWMLAIHWKPSCINGLTML</sequence>
<feature type="compositionally biased region" description="Pro residues" evidence="6">
    <location>
        <begin position="328"/>
        <end position="341"/>
    </location>
</feature>
<feature type="region of interest" description="Disordered" evidence="6">
    <location>
        <begin position="164"/>
        <end position="193"/>
    </location>
</feature>
<dbReference type="PANTHER" id="PTHR14167:SF81">
    <property type="entry name" value="ENDOPHILIN-A"/>
    <property type="match status" value="1"/>
</dbReference>
<evidence type="ECO:0000256" key="6">
    <source>
        <dbReference type="SAM" id="MobiDB-lite"/>
    </source>
</evidence>
<evidence type="ECO:0000256" key="1">
    <source>
        <dbReference type="ARBA" id="ARBA00004170"/>
    </source>
</evidence>
<evidence type="ECO:0000313" key="8">
    <source>
        <dbReference type="EMBL" id="ORX62162.1"/>
    </source>
</evidence>
<dbReference type="Proteomes" id="UP000242146">
    <property type="component" value="Unassembled WGS sequence"/>
</dbReference>
<evidence type="ECO:0000256" key="3">
    <source>
        <dbReference type="ARBA" id="ARBA00023054"/>
    </source>
</evidence>
<accession>A0A1X2GVV2</accession>
<gene>
    <name evidence="8" type="ORF">DM01DRAFT_1073510</name>
</gene>
<dbReference type="InterPro" id="IPR050384">
    <property type="entry name" value="Endophilin_SH3RF"/>
</dbReference>
<comment type="caution">
    <text evidence="8">The sequence shown here is derived from an EMBL/GenBank/DDBJ whole genome shotgun (WGS) entry which is preliminary data.</text>
</comment>
<dbReference type="InterPro" id="IPR036028">
    <property type="entry name" value="SH3-like_dom_sf"/>
</dbReference>
<feature type="compositionally biased region" description="Low complexity" evidence="6">
    <location>
        <begin position="278"/>
        <end position="292"/>
    </location>
</feature>
<evidence type="ECO:0000256" key="5">
    <source>
        <dbReference type="PROSITE-ProRule" id="PRU00192"/>
    </source>
</evidence>
<dbReference type="PANTHER" id="PTHR14167">
    <property type="entry name" value="SH3 DOMAIN-CONTAINING"/>
    <property type="match status" value="1"/>
</dbReference>